<dbReference type="Proteomes" id="UP000514752">
    <property type="component" value="Chromosome"/>
</dbReference>
<organism evidence="2 3">
    <name type="scientific">Neisseria shayeganii</name>
    <dbReference type="NCBI Taxonomy" id="607712"/>
    <lineage>
        <taxon>Bacteria</taxon>
        <taxon>Pseudomonadati</taxon>
        <taxon>Pseudomonadota</taxon>
        <taxon>Betaproteobacteria</taxon>
        <taxon>Neisseriales</taxon>
        <taxon>Neisseriaceae</taxon>
        <taxon>Neisseria</taxon>
    </lineage>
</organism>
<feature type="transmembrane region" description="Helical" evidence="1">
    <location>
        <begin position="61"/>
        <end position="80"/>
    </location>
</feature>
<reference evidence="2 3" key="1">
    <citation type="submission" date="2020-07" db="EMBL/GenBank/DDBJ databases">
        <title>Genomic diversity of species in the Neisseriaceae family.</title>
        <authorList>
            <person name="Vincent A.T."/>
            <person name="Bernet E."/>
            <person name="Veyrier F.J."/>
        </authorList>
    </citation>
    <scope>NUCLEOTIDE SEQUENCE [LARGE SCALE GENOMIC DNA]</scope>
    <source>
        <strain evidence="2 3">DSM 22244</strain>
    </source>
</reference>
<evidence type="ECO:0000313" key="3">
    <source>
        <dbReference type="Proteomes" id="UP000514752"/>
    </source>
</evidence>
<evidence type="ECO:0000313" key="2">
    <source>
        <dbReference type="EMBL" id="QMT39884.1"/>
    </source>
</evidence>
<accession>A0A7D7RU77</accession>
<dbReference type="PANTHER" id="PTHR28008:SF1">
    <property type="entry name" value="DOMAIN PROTEIN, PUTATIVE (AFU_ORTHOLOGUE AFUA_3G10980)-RELATED"/>
    <property type="match status" value="1"/>
</dbReference>
<keyword evidence="1" id="KW-1133">Transmembrane helix</keyword>
<dbReference type="RefSeq" id="WP_182121655.1">
    <property type="nucleotide sequence ID" value="NZ_CP059567.1"/>
</dbReference>
<dbReference type="EMBL" id="CP059567">
    <property type="protein sequence ID" value="QMT39884.1"/>
    <property type="molecule type" value="Genomic_DNA"/>
</dbReference>
<dbReference type="AlphaFoldDB" id="A0A7D7RU77"/>
<evidence type="ECO:0000256" key="1">
    <source>
        <dbReference type="SAM" id="Phobius"/>
    </source>
</evidence>
<dbReference type="NCBIfam" id="NF037970">
    <property type="entry name" value="vanZ_1"/>
    <property type="match status" value="1"/>
</dbReference>
<keyword evidence="1" id="KW-0812">Transmembrane</keyword>
<proteinExistence type="predicted"/>
<protein>
    <submittedName>
        <fullName evidence="2">VanZ family protein</fullName>
    </submittedName>
</protein>
<dbReference type="KEGG" id="nsg:H3L94_08425"/>
<feature type="transmembrane region" description="Helical" evidence="1">
    <location>
        <begin position="37"/>
        <end position="54"/>
    </location>
</feature>
<name>A0A7D7RU77_9NEIS</name>
<dbReference type="PANTHER" id="PTHR28008">
    <property type="entry name" value="DOMAIN PROTEIN, PUTATIVE (AFU_ORTHOLOGUE AFUA_3G10980)-RELATED"/>
    <property type="match status" value="1"/>
</dbReference>
<gene>
    <name evidence="2" type="primary">vanZ</name>
    <name evidence="2" type="ORF">H3L94_08425</name>
</gene>
<sequence>MNRWLLLAVLWFAAGVYGLIFRETDGGAPPIPHFDKVAHFGLFFGQFWLLAKVFMQERRAIPFAALLVLALALAAGSEWAQGALTQTRAGDWRDALADISGAVAALWLARKVAAAKAAV</sequence>
<keyword evidence="1" id="KW-0472">Membrane</keyword>